<proteinExistence type="predicted"/>
<keyword evidence="1" id="KW-1133">Transmembrane helix</keyword>
<feature type="transmembrane region" description="Helical" evidence="1">
    <location>
        <begin position="78"/>
        <end position="99"/>
    </location>
</feature>
<accession>A0ABQ5UCA2</accession>
<keyword evidence="3" id="KW-1185">Reference proteome</keyword>
<dbReference type="RefSeq" id="WP_284388038.1">
    <property type="nucleotide sequence ID" value="NZ_BSNG01000001.1"/>
</dbReference>
<protein>
    <submittedName>
        <fullName evidence="2">Uncharacterized protein</fullName>
    </submittedName>
</protein>
<keyword evidence="1" id="KW-0812">Transmembrane</keyword>
<evidence type="ECO:0000256" key="1">
    <source>
        <dbReference type="SAM" id="Phobius"/>
    </source>
</evidence>
<sequence>MDPQPIHPELFPHIRIVMGMVIGLGITRLLMGVAGLIQHPHRNKPSTIHLLWVGSILVELVLFWWWEFALFQINSWSFGLFFFLIFYAVTLFLLAALLFPDNITEYAGYEDFFLKRRKWFFGLLAATFVFDSIDTLIKGEEHWERFGPDYFLQVPFGLVLCALGIWSGKKRLHVAIPSLHIGYQLYWIIKVFNTMT</sequence>
<evidence type="ECO:0000313" key="2">
    <source>
        <dbReference type="EMBL" id="GLQ08815.1"/>
    </source>
</evidence>
<keyword evidence="1" id="KW-0472">Membrane</keyword>
<feature type="transmembrane region" description="Helical" evidence="1">
    <location>
        <begin position="49"/>
        <end position="66"/>
    </location>
</feature>
<dbReference type="Proteomes" id="UP001161406">
    <property type="component" value="Unassembled WGS sequence"/>
</dbReference>
<name>A0ABQ5UCA2_9HYPH</name>
<reference evidence="2" key="1">
    <citation type="journal article" date="2014" name="Int. J. Syst. Evol. Microbiol.">
        <title>Complete genome of a new Firmicutes species belonging to the dominant human colonic microbiota ('Ruminococcus bicirculans') reveals two chromosomes and a selective capacity to utilize plant glucans.</title>
        <authorList>
            <consortium name="NISC Comparative Sequencing Program"/>
            <person name="Wegmann U."/>
            <person name="Louis P."/>
            <person name="Goesmann A."/>
            <person name="Henrissat B."/>
            <person name="Duncan S.H."/>
            <person name="Flint H.J."/>
        </authorList>
    </citation>
    <scope>NUCLEOTIDE SEQUENCE</scope>
    <source>
        <strain evidence="2">NBRC 103855</strain>
    </source>
</reference>
<feature type="transmembrane region" description="Helical" evidence="1">
    <location>
        <begin position="16"/>
        <end position="37"/>
    </location>
</feature>
<evidence type="ECO:0000313" key="3">
    <source>
        <dbReference type="Proteomes" id="UP001161406"/>
    </source>
</evidence>
<reference evidence="2" key="2">
    <citation type="submission" date="2023-01" db="EMBL/GenBank/DDBJ databases">
        <title>Draft genome sequence of Devosia yakushimensis strain NBRC 103855.</title>
        <authorList>
            <person name="Sun Q."/>
            <person name="Mori K."/>
        </authorList>
    </citation>
    <scope>NUCLEOTIDE SEQUENCE</scope>
    <source>
        <strain evidence="2">NBRC 103855</strain>
    </source>
</reference>
<feature type="transmembrane region" description="Helical" evidence="1">
    <location>
        <begin position="150"/>
        <end position="168"/>
    </location>
</feature>
<feature type="transmembrane region" description="Helical" evidence="1">
    <location>
        <begin position="119"/>
        <end position="138"/>
    </location>
</feature>
<comment type="caution">
    <text evidence="2">The sequence shown here is derived from an EMBL/GenBank/DDBJ whole genome shotgun (WGS) entry which is preliminary data.</text>
</comment>
<gene>
    <name evidence="2" type="ORF">GCM10007913_07470</name>
</gene>
<dbReference type="EMBL" id="BSNG01000001">
    <property type="protein sequence ID" value="GLQ08815.1"/>
    <property type="molecule type" value="Genomic_DNA"/>
</dbReference>
<organism evidence="2 3">
    <name type="scientific">Devosia yakushimensis</name>
    <dbReference type="NCBI Taxonomy" id="470028"/>
    <lineage>
        <taxon>Bacteria</taxon>
        <taxon>Pseudomonadati</taxon>
        <taxon>Pseudomonadota</taxon>
        <taxon>Alphaproteobacteria</taxon>
        <taxon>Hyphomicrobiales</taxon>
        <taxon>Devosiaceae</taxon>
        <taxon>Devosia</taxon>
    </lineage>
</organism>